<feature type="transmembrane region" description="Helical" evidence="6">
    <location>
        <begin position="85"/>
        <end position="115"/>
    </location>
</feature>
<keyword evidence="3 6" id="KW-0812">Transmembrane</keyword>
<dbReference type="NCBIfam" id="TIGR00797">
    <property type="entry name" value="matE"/>
    <property type="match status" value="1"/>
</dbReference>
<feature type="transmembrane region" description="Helical" evidence="6">
    <location>
        <begin position="409"/>
        <end position="431"/>
    </location>
</feature>
<dbReference type="AlphaFoldDB" id="A0A9D2A2Z4"/>
<evidence type="ECO:0000256" key="4">
    <source>
        <dbReference type="ARBA" id="ARBA00022989"/>
    </source>
</evidence>
<feature type="transmembrane region" description="Helical" evidence="6">
    <location>
        <begin position="12"/>
        <end position="34"/>
    </location>
</feature>
<accession>A0A9D2A2Z4</accession>
<feature type="transmembrane region" description="Helical" evidence="6">
    <location>
        <begin position="239"/>
        <end position="258"/>
    </location>
</feature>
<evidence type="ECO:0000256" key="5">
    <source>
        <dbReference type="ARBA" id="ARBA00023136"/>
    </source>
</evidence>
<dbReference type="PANTHER" id="PTHR42893">
    <property type="entry name" value="PROTEIN DETOXIFICATION 44, CHLOROPLASTIC-RELATED"/>
    <property type="match status" value="1"/>
</dbReference>
<dbReference type="Proteomes" id="UP000824023">
    <property type="component" value="Unassembled WGS sequence"/>
</dbReference>
<feature type="transmembrane region" description="Helical" evidence="6">
    <location>
        <begin position="312"/>
        <end position="331"/>
    </location>
</feature>
<sequence>MSPIDRQILHIALPSIVSNITVPLLGLVDVTIVGHLGSPAYIGAIAVGGLLFNIIYWIFGFLRMGTSGMTSQAYGRHDTDEMWRLLVRAVGLGWLVALVLIALQTPIVQAAFLFIHPTEEIRELATAYFRICIWGAPAMLGLYGLTGWYIGMQNSRIPMFVAITQNVVNIAASLSFVYFGQMKVEGVALGTLVAQWAGFLMGAWLWFRRYGNLRRSFSCLQGVWQREAMMRFFGVNRDIFLRTLCLVAVTLFFTSSGAAQGEIVLAVNTLLMQLFTLFSYVMDGFAYAGEALSGRYIGAGDRRLFHTTVRRLFVWGAGMALLFTTAYALGGNAFLSLLTDEREVIAASGEYFLWALAIPVTGVAAFVWDGVFIGATATRGMLLSMAVAAAVFFALYYGLRPALGNHALWLAFSSYLLMRGLVQTGLANGVVRRSFADT</sequence>
<evidence type="ECO:0000256" key="6">
    <source>
        <dbReference type="SAM" id="Phobius"/>
    </source>
</evidence>
<evidence type="ECO:0000256" key="1">
    <source>
        <dbReference type="ARBA" id="ARBA00004141"/>
    </source>
</evidence>
<reference evidence="7" key="2">
    <citation type="submission" date="2021-04" db="EMBL/GenBank/DDBJ databases">
        <authorList>
            <person name="Gilroy R."/>
        </authorList>
    </citation>
    <scope>NUCLEOTIDE SEQUENCE</scope>
    <source>
        <strain evidence="7">ChiHjej12B11-24981</strain>
    </source>
</reference>
<proteinExistence type="inferred from homology"/>
<dbReference type="EMBL" id="DXCK01000027">
    <property type="protein sequence ID" value="HIZ00933.1"/>
    <property type="molecule type" value="Genomic_DNA"/>
</dbReference>
<comment type="subcellular location">
    <subcellularLocation>
        <location evidence="1">Membrane</location>
        <topology evidence="1">Multi-pass membrane protein</topology>
    </subcellularLocation>
</comment>
<evidence type="ECO:0000313" key="7">
    <source>
        <dbReference type="EMBL" id="HIZ00933.1"/>
    </source>
</evidence>
<evidence type="ECO:0000313" key="8">
    <source>
        <dbReference type="Proteomes" id="UP000824023"/>
    </source>
</evidence>
<feature type="transmembrane region" description="Helical" evidence="6">
    <location>
        <begin position="127"/>
        <end position="150"/>
    </location>
</feature>
<comment type="caution">
    <text evidence="7">The sequence shown here is derived from an EMBL/GenBank/DDBJ whole genome shotgun (WGS) entry which is preliminary data.</text>
</comment>
<reference evidence="7" key="1">
    <citation type="journal article" date="2021" name="PeerJ">
        <title>Extensive microbial diversity within the chicken gut microbiome revealed by metagenomics and culture.</title>
        <authorList>
            <person name="Gilroy R."/>
            <person name="Ravi A."/>
            <person name="Getino M."/>
            <person name="Pursley I."/>
            <person name="Horton D.L."/>
            <person name="Alikhan N.F."/>
            <person name="Baker D."/>
            <person name="Gharbi K."/>
            <person name="Hall N."/>
            <person name="Watson M."/>
            <person name="Adriaenssens E.M."/>
            <person name="Foster-Nyarko E."/>
            <person name="Jarju S."/>
            <person name="Secka A."/>
            <person name="Antonio M."/>
            <person name="Oren A."/>
            <person name="Chaudhuri R.R."/>
            <person name="La Ragione R."/>
            <person name="Hildebrand F."/>
            <person name="Pallen M.J."/>
        </authorList>
    </citation>
    <scope>NUCLEOTIDE SEQUENCE</scope>
    <source>
        <strain evidence="7">ChiHjej12B11-24981</strain>
    </source>
</reference>
<evidence type="ECO:0000256" key="2">
    <source>
        <dbReference type="ARBA" id="ARBA00010199"/>
    </source>
</evidence>
<feature type="transmembrane region" description="Helical" evidence="6">
    <location>
        <begin position="157"/>
        <end position="180"/>
    </location>
</feature>
<feature type="transmembrane region" description="Helical" evidence="6">
    <location>
        <begin position="380"/>
        <end position="397"/>
    </location>
</feature>
<dbReference type="Pfam" id="PF01554">
    <property type="entry name" value="MatE"/>
    <property type="match status" value="2"/>
</dbReference>
<evidence type="ECO:0000256" key="3">
    <source>
        <dbReference type="ARBA" id="ARBA00022692"/>
    </source>
</evidence>
<organism evidence="7 8">
    <name type="scientific">Candidatus Bacteroides merdipullorum</name>
    <dbReference type="NCBI Taxonomy" id="2838474"/>
    <lineage>
        <taxon>Bacteria</taxon>
        <taxon>Pseudomonadati</taxon>
        <taxon>Bacteroidota</taxon>
        <taxon>Bacteroidia</taxon>
        <taxon>Bacteroidales</taxon>
        <taxon>Bacteroidaceae</taxon>
        <taxon>Bacteroides</taxon>
    </lineage>
</organism>
<dbReference type="InterPro" id="IPR044644">
    <property type="entry name" value="DinF-like"/>
</dbReference>
<feature type="transmembrane region" description="Helical" evidence="6">
    <location>
        <begin position="270"/>
        <end position="292"/>
    </location>
</feature>
<dbReference type="GO" id="GO:0005886">
    <property type="term" value="C:plasma membrane"/>
    <property type="evidence" value="ECO:0007669"/>
    <property type="project" value="TreeGrafter"/>
</dbReference>
<feature type="transmembrane region" description="Helical" evidence="6">
    <location>
        <begin position="186"/>
        <end position="207"/>
    </location>
</feature>
<keyword evidence="5 6" id="KW-0472">Membrane</keyword>
<gene>
    <name evidence="7" type="ORF">H9819_01585</name>
</gene>
<comment type="similarity">
    <text evidence="2">Belongs to the multi antimicrobial extrusion (MATE) (TC 2.A.66.1) family.</text>
</comment>
<name>A0A9D2A2Z4_9BACE</name>
<protein>
    <submittedName>
        <fullName evidence="7">MATE family efflux transporter</fullName>
    </submittedName>
</protein>
<dbReference type="InterPro" id="IPR002528">
    <property type="entry name" value="MATE_fam"/>
</dbReference>
<dbReference type="CDD" id="cd13136">
    <property type="entry name" value="MATE_DinF_like"/>
    <property type="match status" value="1"/>
</dbReference>
<dbReference type="GO" id="GO:0042910">
    <property type="term" value="F:xenobiotic transmembrane transporter activity"/>
    <property type="evidence" value="ECO:0007669"/>
    <property type="project" value="InterPro"/>
</dbReference>
<feature type="transmembrane region" description="Helical" evidence="6">
    <location>
        <begin position="40"/>
        <end position="64"/>
    </location>
</feature>
<dbReference type="GO" id="GO:0015297">
    <property type="term" value="F:antiporter activity"/>
    <property type="evidence" value="ECO:0007669"/>
    <property type="project" value="InterPro"/>
</dbReference>
<feature type="transmembrane region" description="Helical" evidence="6">
    <location>
        <begin position="351"/>
        <end position="368"/>
    </location>
</feature>
<dbReference type="PANTHER" id="PTHR42893:SF46">
    <property type="entry name" value="PROTEIN DETOXIFICATION 44, CHLOROPLASTIC"/>
    <property type="match status" value="1"/>
</dbReference>
<keyword evidence="4 6" id="KW-1133">Transmembrane helix</keyword>